<gene>
    <name evidence="3" type="ORF">LTR32_004782</name>
</gene>
<feature type="region of interest" description="Disordered" evidence="1">
    <location>
        <begin position="1"/>
        <end position="144"/>
    </location>
</feature>
<feature type="compositionally biased region" description="Basic and acidic residues" evidence="1">
    <location>
        <begin position="92"/>
        <end position="130"/>
    </location>
</feature>
<dbReference type="Proteomes" id="UP001308179">
    <property type="component" value="Unassembled WGS sequence"/>
</dbReference>
<proteinExistence type="predicted"/>
<dbReference type="PANTHER" id="PTHR33112">
    <property type="entry name" value="DOMAIN PROTEIN, PUTATIVE-RELATED"/>
    <property type="match status" value="1"/>
</dbReference>
<evidence type="ECO:0000313" key="3">
    <source>
        <dbReference type="EMBL" id="KAK5142995.1"/>
    </source>
</evidence>
<comment type="caution">
    <text evidence="3">The sequence shown here is derived from an EMBL/GenBank/DDBJ whole genome shotgun (WGS) entry which is preliminary data.</text>
</comment>
<organism evidence="3 4">
    <name type="scientific">Rachicladosporium monterosium</name>
    <dbReference type="NCBI Taxonomy" id="1507873"/>
    <lineage>
        <taxon>Eukaryota</taxon>
        <taxon>Fungi</taxon>
        <taxon>Dikarya</taxon>
        <taxon>Ascomycota</taxon>
        <taxon>Pezizomycotina</taxon>
        <taxon>Dothideomycetes</taxon>
        <taxon>Dothideomycetidae</taxon>
        <taxon>Cladosporiales</taxon>
        <taxon>Cladosporiaceae</taxon>
        <taxon>Rachicladosporium</taxon>
    </lineage>
</organism>
<keyword evidence="4" id="KW-1185">Reference proteome</keyword>
<evidence type="ECO:0000313" key="4">
    <source>
        <dbReference type="Proteomes" id="UP001308179"/>
    </source>
</evidence>
<accession>A0ABR0L3L6</accession>
<dbReference type="InterPro" id="IPR010730">
    <property type="entry name" value="HET"/>
</dbReference>
<dbReference type="PANTHER" id="PTHR33112:SF12">
    <property type="entry name" value="HETEROKARYON INCOMPATIBILITY DOMAIN-CONTAINING PROTEIN"/>
    <property type="match status" value="1"/>
</dbReference>
<feature type="compositionally biased region" description="Basic and acidic residues" evidence="1">
    <location>
        <begin position="74"/>
        <end position="84"/>
    </location>
</feature>
<feature type="compositionally biased region" description="Basic and acidic residues" evidence="1">
    <location>
        <begin position="1"/>
        <end position="11"/>
    </location>
</feature>
<sequence length="1091" mass="120793">MSGSVRDRVSRLETSSTFEPAGPELPRRLSQPPVVANNQVRSPGLVASGRPRPPVPPKAKALNDTPVTGGRSSRPLEIRLPHPEETEEEDLLVVKHGDQISEGDARDSEWISPERRDSPDSRVSRDEELKPPLPARRSPSPFAGFTQGFGMLRIDAPKVLRTFSDNAQKAVKNVQDDAPKLFQNVSDSAQQSFGTLQREAPKVFMGAAQGTQKVMSNAQAGLKRTINGIPVPAAFAHTSEDLSDLAKLQMGRPGLCSRCAALDLGTCFSKDGDIDQPYRCWASPLSRVALHAKWCVMCKLLVEMLCRAEHDPLRSAEIRDHITPDWLKDVPFHQWVSKGYIHQDEYWPFGRSASRYEGSTQVVGPFSEALWTAAKRFQHVGLKVLVRSAVGGRPSVQRKDFKTSHSQRYRDGLDQGTIDKRFPISAVVIITVSTAHSDTPGLLWCDLDGCSNQPGAEPQVLSHFMLQVVRNKLVVTVTPRLSYGHVLDSRWIDVQLSKLWLAECETYHGKGCSEHGWALALDSPSFLRLIDLDELRVIVAEKPQSCRYVALSYVWGGADVLKLTSDNIHELSEEGGLESSLALLPRTVLDAMQVTKAAGERYLWVDSLCILQDNSEESSEQIASMDRVYGSALFTIVAADGEHADVGLHGVRNEVFVDAGDEGTPRHIMQPIAPLKKDLTVIAPFQRSRAHEASHRNWESRAWTFQERHLSRRMLFFDNNEMVWHCRGMVAREDMPVERSGYAHPTLDWLALKPQHLGVGVDEYWRDGSFETNRHGRTHLVRSATFAEYARLVGQYSQRTMTHESDAVNAFAGLLRIFSLAFESECVYGLPSVLLDVALLWRSVEPLQKRQVGLGFPSWSWAAWKGKVAYAEPVSVVRDDAGQNISIEGVQPMLRYFMFDSITGSLQPLNGTGRGIPVGENDLPPEWEAHKPKRGCQDATHSCQTPDLFDLDPRAIPHLGGQHLVFYTSTCGRFRLSQQEAFGMSSSPTQASILDDESNPIGIASLDDPGPSTLGSDDPISKFIGTEMILMAEAHSSCLMPGAADDNFPCYLVMLITMNSETGIASRMGLGWLSKASWIASEPTIRLVCLG</sequence>
<evidence type="ECO:0000256" key="1">
    <source>
        <dbReference type="SAM" id="MobiDB-lite"/>
    </source>
</evidence>
<protein>
    <recommendedName>
        <fullName evidence="2">Heterokaryon incompatibility domain-containing protein</fullName>
    </recommendedName>
</protein>
<dbReference type="Pfam" id="PF06985">
    <property type="entry name" value="HET"/>
    <property type="match status" value="1"/>
</dbReference>
<feature type="domain" description="Heterokaryon incompatibility" evidence="2">
    <location>
        <begin position="548"/>
        <end position="707"/>
    </location>
</feature>
<name>A0ABR0L3L6_9PEZI</name>
<reference evidence="3 4" key="1">
    <citation type="submission" date="2023-08" db="EMBL/GenBank/DDBJ databases">
        <title>Black Yeasts Isolated from many extreme environments.</title>
        <authorList>
            <person name="Coleine C."/>
            <person name="Stajich J.E."/>
            <person name="Selbmann L."/>
        </authorList>
    </citation>
    <scope>NUCLEOTIDE SEQUENCE [LARGE SCALE GENOMIC DNA]</scope>
    <source>
        <strain evidence="3 4">CCFEE 5386</strain>
    </source>
</reference>
<evidence type="ECO:0000259" key="2">
    <source>
        <dbReference type="Pfam" id="PF06985"/>
    </source>
</evidence>
<dbReference type="EMBL" id="JAVRRR010000363">
    <property type="protein sequence ID" value="KAK5142995.1"/>
    <property type="molecule type" value="Genomic_DNA"/>
</dbReference>